<dbReference type="GO" id="GO:0031501">
    <property type="term" value="C:mannosyltransferase complex"/>
    <property type="evidence" value="ECO:0007669"/>
    <property type="project" value="UniProtKB-ARBA"/>
</dbReference>
<feature type="region of interest" description="Disordered" evidence="9">
    <location>
        <begin position="400"/>
        <end position="420"/>
    </location>
</feature>
<evidence type="ECO:0000256" key="6">
    <source>
        <dbReference type="ARBA" id="ARBA00023136"/>
    </source>
</evidence>
<feature type="region of interest" description="Disordered" evidence="9">
    <location>
        <begin position="362"/>
        <end position="385"/>
    </location>
</feature>
<dbReference type="SUPFAM" id="SSF53448">
    <property type="entry name" value="Nucleotide-diphospho-sugar transferases"/>
    <property type="match status" value="1"/>
</dbReference>
<keyword evidence="5 10" id="KW-1133">Transmembrane helix</keyword>
<evidence type="ECO:0000256" key="3">
    <source>
        <dbReference type="ARBA" id="ARBA00022679"/>
    </source>
</evidence>
<dbReference type="FunCoup" id="I2H8C4">
    <property type="interactions" value="49"/>
</dbReference>
<evidence type="ECO:0000256" key="4">
    <source>
        <dbReference type="ARBA" id="ARBA00022692"/>
    </source>
</evidence>
<keyword evidence="12" id="KW-1185">Reference proteome</keyword>
<reference evidence="11 12" key="1">
    <citation type="journal article" date="2011" name="Proc. Natl. Acad. Sci. U.S.A.">
        <title>Evolutionary erosion of yeast sex chromosomes by mating-type switching accidents.</title>
        <authorList>
            <person name="Gordon J.L."/>
            <person name="Armisen D."/>
            <person name="Proux-Wera E."/>
            <person name="Oheigeartaigh S.S."/>
            <person name="Byrne K.P."/>
            <person name="Wolfe K.H."/>
        </authorList>
    </citation>
    <scope>NUCLEOTIDE SEQUENCE [LARGE SCALE GENOMIC DNA]</scope>
    <source>
        <strain evidence="12">ATCC 34711 / CBS 6284 / DSM 70876 / NBRC 10599 / NRRL Y-10934 / UCD 77-7</strain>
    </source>
</reference>
<sequence>MRSELKVLIYTNVVLLMTATYITSGLIFLVCDDATSGALTDAEINPPRGIPTKPLLIPKIIHQTYKDENIPEHWKAGQKRCIDLHTDYQYILWTDKMINDFMQENYPWFMDTFLSYEYPIERVDAVRYFILYHYGGVYIDLDDGCERRLDPLLTVQAFVRKTSPVGVSNDVMGSIPHHPFYLKLMNSLNKYRKNVHIPYWTIMCSTGPLFVSLVWKKYKRTKESKEFLVRILQPHDYKMHPSSFFAISKGSSWHTEDAKSMMKLATHLLSAVVTGFIIAFFLLYLEFYFYCWLCQRNDAKKASLSSNTASPSNPSSIRRENPSIRIIHNDPRLLKKVFGPILRLSRFIPFLNPTNVNTDYSSFNSGSTSPNLSNHNPHVPHLSTSSLNPAPFSEVAYTSSTSDFRNNNENEFYEMNDNIK</sequence>
<dbReference type="GO" id="GO:0103064">
    <property type="term" value="F:inositol phosphorylceramide mannosyltransferase activity"/>
    <property type="evidence" value="ECO:0007669"/>
    <property type="project" value="UniProtKB-EC"/>
</dbReference>
<evidence type="ECO:0000256" key="2">
    <source>
        <dbReference type="ARBA" id="ARBA00009003"/>
    </source>
</evidence>
<feature type="transmembrane region" description="Helical" evidence="10">
    <location>
        <begin position="7"/>
        <end position="30"/>
    </location>
</feature>
<dbReference type="RefSeq" id="XP_004182145.1">
    <property type="nucleotide sequence ID" value="XM_004182097.1"/>
</dbReference>
<dbReference type="OrthoDB" id="3647at2759"/>
<dbReference type="InParanoid" id="I2H8C4"/>
<dbReference type="HOGENOM" id="CLU_036369_3_0_1"/>
<feature type="region of interest" description="Disordered" evidence="9">
    <location>
        <begin position="303"/>
        <end position="322"/>
    </location>
</feature>
<comment type="subcellular location">
    <subcellularLocation>
        <location evidence="1">Membrane</location>
        <topology evidence="1">Multi-pass membrane protein</topology>
    </subcellularLocation>
</comment>
<dbReference type="EMBL" id="HE806323">
    <property type="protein sequence ID" value="CCH62626.1"/>
    <property type="molecule type" value="Genomic_DNA"/>
</dbReference>
<evidence type="ECO:0000313" key="12">
    <source>
        <dbReference type="Proteomes" id="UP000002866"/>
    </source>
</evidence>
<dbReference type="Proteomes" id="UP000002866">
    <property type="component" value="Chromosome 8"/>
</dbReference>
<dbReference type="InterPro" id="IPR007577">
    <property type="entry name" value="GlycoTrfase_DXD_sugar-bd_CS"/>
</dbReference>
<keyword evidence="6 10" id="KW-0472">Membrane</keyword>
<evidence type="ECO:0000256" key="5">
    <source>
        <dbReference type="ARBA" id="ARBA00022989"/>
    </source>
</evidence>
<accession>I2H8C4</accession>
<dbReference type="PANTHER" id="PTHR32385">
    <property type="entry name" value="MANNOSYL PHOSPHORYLINOSITOL CERAMIDE SYNTHASE"/>
    <property type="match status" value="1"/>
</dbReference>
<feature type="transmembrane region" description="Helical" evidence="10">
    <location>
        <begin position="268"/>
        <end position="290"/>
    </location>
</feature>
<evidence type="ECO:0000256" key="10">
    <source>
        <dbReference type="SAM" id="Phobius"/>
    </source>
</evidence>
<dbReference type="GO" id="GO:0006676">
    <property type="term" value="P:mannosyl diphosphorylinositol ceramide metabolic process"/>
    <property type="evidence" value="ECO:0007669"/>
    <property type="project" value="UniProtKB-ARBA"/>
</dbReference>
<dbReference type="InterPro" id="IPR029044">
    <property type="entry name" value="Nucleotide-diphossugar_trans"/>
</dbReference>
<dbReference type="Gene3D" id="3.90.550.20">
    <property type="match status" value="1"/>
</dbReference>
<gene>
    <name evidence="11" type="primary">TBLA0H03450</name>
    <name evidence="11" type="ORF">TBLA_0H03450</name>
</gene>
<dbReference type="Pfam" id="PF04488">
    <property type="entry name" value="Gly_transf_sug"/>
    <property type="match status" value="1"/>
</dbReference>
<proteinExistence type="inferred from homology"/>
<dbReference type="InterPro" id="IPR051706">
    <property type="entry name" value="Glycosyltransferase_domain"/>
</dbReference>
<dbReference type="eggNOG" id="ENOG502QS3D">
    <property type="taxonomic scope" value="Eukaryota"/>
</dbReference>
<dbReference type="PANTHER" id="PTHR32385:SF20">
    <property type="entry name" value="MANNOSYL PHOSPHORYLINOSITOL CERAMIDE SYNTHASE CSH1-RELATED"/>
    <property type="match status" value="1"/>
</dbReference>
<dbReference type="EC" id="2.4.1.370" evidence="8"/>
<feature type="compositionally biased region" description="Polar residues" evidence="9">
    <location>
        <begin position="400"/>
        <end position="410"/>
    </location>
</feature>
<evidence type="ECO:0000256" key="7">
    <source>
        <dbReference type="ARBA" id="ARBA00052145"/>
    </source>
</evidence>
<evidence type="ECO:0000313" key="11">
    <source>
        <dbReference type="EMBL" id="CCH62626.1"/>
    </source>
</evidence>
<dbReference type="OMA" id="SSWHTED"/>
<name>I2H8C4_HENB6</name>
<evidence type="ECO:0000256" key="8">
    <source>
        <dbReference type="ARBA" id="ARBA00066893"/>
    </source>
</evidence>
<comment type="similarity">
    <text evidence="2">Belongs to the glycosyltransferase 32 family.</text>
</comment>
<evidence type="ECO:0000256" key="9">
    <source>
        <dbReference type="SAM" id="MobiDB-lite"/>
    </source>
</evidence>
<protein>
    <recommendedName>
        <fullName evidence="8">inositol phosphorylceramide mannosyltransferase</fullName>
        <ecNumber evidence="8">2.4.1.370</ecNumber>
    </recommendedName>
</protein>
<organism evidence="11 12">
    <name type="scientific">Henningerozyma blattae (strain ATCC 34711 / CBS 6284 / DSM 70876 / NBRC 10599 / NRRL Y-10934 / UCD 77-7)</name>
    <name type="common">Yeast</name>
    <name type="synonym">Tetrapisispora blattae</name>
    <dbReference type="NCBI Taxonomy" id="1071380"/>
    <lineage>
        <taxon>Eukaryota</taxon>
        <taxon>Fungi</taxon>
        <taxon>Dikarya</taxon>
        <taxon>Ascomycota</taxon>
        <taxon>Saccharomycotina</taxon>
        <taxon>Saccharomycetes</taxon>
        <taxon>Saccharomycetales</taxon>
        <taxon>Saccharomycetaceae</taxon>
        <taxon>Henningerozyma</taxon>
    </lineage>
</organism>
<dbReference type="KEGG" id="tbl:TBLA_0H03450"/>
<feature type="transmembrane region" description="Helical" evidence="10">
    <location>
        <begin position="197"/>
        <end position="215"/>
    </location>
</feature>
<evidence type="ECO:0000256" key="1">
    <source>
        <dbReference type="ARBA" id="ARBA00004141"/>
    </source>
</evidence>
<dbReference type="GeneID" id="14497783"/>
<feature type="compositionally biased region" description="Low complexity" evidence="9">
    <location>
        <begin position="303"/>
        <end position="316"/>
    </location>
</feature>
<dbReference type="GO" id="GO:0051999">
    <property type="term" value="P:mannosyl-inositol phosphorylceramide biosynthetic process"/>
    <property type="evidence" value="ECO:0007669"/>
    <property type="project" value="TreeGrafter"/>
</dbReference>
<keyword evidence="3" id="KW-0808">Transferase</keyword>
<dbReference type="GO" id="GO:0016020">
    <property type="term" value="C:membrane"/>
    <property type="evidence" value="ECO:0007669"/>
    <property type="project" value="UniProtKB-SubCell"/>
</dbReference>
<keyword evidence="4 10" id="KW-0812">Transmembrane</keyword>
<dbReference type="AlphaFoldDB" id="I2H8C4"/>
<comment type="catalytic activity">
    <reaction evidence="7">
        <text>a 1D-myo-inositol-1-phospho-N-[(R)-2-hydroxy-very-long-chain fatty acyl]-(R)-4-hydroxysphingoid base + GDP-alpha-D-mannose = an alpha-D-mannosyl-(1&lt;-&gt;6)-1D-myo-inositol-1-phospho-N-[(R)-2-hydroxy-very-long-chain fatty acyl]-(R)-4-hydroxysphingoid base + GDP + H(+)</text>
        <dbReference type="Rhea" id="RHEA:64596"/>
        <dbReference type="ChEBI" id="CHEBI:15378"/>
        <dbReference type="ChEBI" id="CHEBI:57527"/>
        <dbReference type="ChEBI" id="CHEBI:58189"/>
        <dbReference type="ChEBI" id="CHEBI:155885"/>
        <dbReference type="ChEBI" id="CHEBI:155926"/>
        <dbReference type="EC" id="2.4.1.370"/>
    </reaction>
    <physiologicalReaction direction="left-to-right" evidence="7">
        <dbReference type="Rhea" id="RHEA:64597"/>
    </physiologicalReaction>
</comment>
<dbReference type="FunFam" id="3.90.550.20:FF:000001">
    <property type="entry name" value="MIPC synthase subunit (SurA)"/>
    <property type="match status" value="1"/>
</dbReference>